<keyword evidence="1" id="KW-0732">Signal</keyword>
<dbReference type="CDD" id="cd02976">
    <property type="entry name" value="NrdH"/>
    <property type="match status" value="1"/>
</dbReference>
<proteinExistence type="predicted"/>
<reference evidence="3" key="1">
    <citation type="submission" date="2020-12" db="EMBL/GenBank/DDBJ databases">
        <title>Geomonas sp. Red875, isolated from river sediment.</title>
        <authorList>
            <person name="Xu Z."/>
            <person name="Zhang Z."/>
            <person name="Masuda Y."/>
            <person name="Itoh H."/>
            <person name="Senoo K."/>
        </authorList>
    </citation>
    <scope>NUCLEOTIDE SEQUENCE</scope>
    <source>
        <strain evidence="3">Red875</strain>
    </source>
</reference>
<keyword evidence="4" id="KW-1185">Reference proteome</keyword>
<protein>
    <submittedName>
        <fullName evidence="3">NrdH-redoxin</fullName>
    </submittedName>
</protein>
<organism evidence="3 4">
    <name type="scientific">Geomesophilobacter sediminis</name>
    <dbReference type="NCBI Taxonomy" id="2798584"/>
    <lineage>
        <taxon>Bacteria</taxon>
        <taxon>Pseudomonadati</taxon>
        <taxon>Thermodesulfobacteriota</taxon>
        <taxon>Desulfuromonadia</taxon>
        <taxon>Geobacterales</taxon>
        <taxon>Geobacteraceae</taxon>
        <taxon>Geomesophilobacter</taxon>
    </lineage>
</organism>
<dbReference type="Gene3D" id="3.40.30.10">
    <property type="entry name" value="Glutaredoxin"/>
    <property type="match status" value="1"/>
</dbReference>
<dbReference type="InterPro" id="IPR002109">
    <property type="entry name" value="Glutaredoxin"/>
</dbReference>
<dbReference type="PROSITE" id="PS51354">
    <property type="entry name" value="GLUTAREDOXIN_2"/>
    <property type="match status" value="1"/>
</dbReference>
<dbReference type="GO" id="GO:0045454">
    <property type="term" value="P:cell redox homeostasis"/>
    <property type="evidence" value="ECO:0007669"/>
    <property type="project" value="TreeGrafter"/>
</dbReference>
<sequence>MSYLATFLVALFLALPVAPALADQLPQSPLNAAPEAAIVYPKITLFSTSWCPHCKHAKEYFTKKNIPFINRDVEVDTEAMQLLTGKYQSQAVPVIVIGDDEVILRGFNEKKFEDALDKVKKK</sequence>
<gene>
    <name evidence="3" type="ORF">JFN93_14450</name>
</gene>
<dbReference type="PANTHER" id="PTHR34386">
    <property type="entry name" value="GLUTAREDOXIN"/>
    <property type="match status" value="1"/>
</dbReference>
<evidence type="ECO:0000256" key="1">
    <source>
        <dbReference type="SAM" id="SignalP"/>
    </source>
</evidence>
<accession>A0A8J7IRZ6</accession>
<evidence type="ECO:0000313" key="4">
    <source>
        <dbReference type="Proteomes" id="UP000636888"/>
    </source>
</evidence>
<dbReference type="InterPro" id="IPR051548">
    <property type="entry name" value="Grx-like_ET"/>
</dbReference>
<feature type="chain" id="PRO_5035151423" evidence="1">
    <location>
        <begin position="23"/>
        <end position="122"/>
    </location>
</feature>
<dbReference type="Pfam" id="PF00462">
    <property type="entry name" value="Glutaredoxin"/>
    <property type="match status" value="1"/>
</dbReference>
<dbReference type="PANTHER" id="PTHR34386:SF1">
    <property type="entry name" value="GLUTAREDOXIN-LIKE PROTEIN NRDH"/>
    <property type="match status" value="1"/>
</dbReference>
<feature type="signal peptide" evidence="1">
    <location>
        <begin position="1"/>
        <end position="22"/>
    </location>
</feature>
<dbReference type="AlphaFoldDB" id="A0A8J7IRZ6"/>
<comment type="caution">
    <text evidence="3">The sequence shown here is derived from an EMBL/GenBank/DDBJ whole genome shotgun (WGS) entry which is preliminary data.</text>
</comment>
<dbReference type="RefSeq" id="WP_199384805.1">
    <property type="nucleotide sequence ID" value="NZ_JAEMHM010000011.1"/>
</dbReference>
<name>A0A8J7IRZ6_9BACT</name>
<dbReference type="SUPFAM" id="SSF52833">
    <property type="entry name" value="Thioredoxin-like"/>
    <property type="match status" value="1"/>
</dbReference>
<feature type="domain" description="Glutaredoxin" evidence="2">
    <location>
        <begin position="43"/>
        <end position="100"/>
    </location>
</feature>
<dbReference type="GO" id="GO:0009055">
    <property type="term" value="F:electron transfer activity"/>
    <property type="evidence" value="ECO:0007669"/>
    <property type="project" value="TreeGrafter"/>
</dbReference>
<evidence type="ECO:0000259" key="2">
    <source>
        <dbReference type="Pfam" id="PF00462"/>
    </source>
</evidence>
<dbReference type="Proteomes" id="UP000636888">
    <property type="component" value="Unassembled WGS sequence"/>
</dbReference>
<evidence type="ECO:0000313" key="3">
    <source>
        <dbReference type="EMBL" id="MBJ6725914.1"/>
    </source>
</evidence>
<dbReference type="InterPro" id="IPR036249">
    <property type="entry name" value="Thioredoxin-like_sf"/>
</dbReference>
<dbReference type="EMBL" id="JAEMHM010000011">
    <property type="protein sequence ID" value="MBJ6725914.1"/>
    <property type="molecule type" value="Genomic_DNA"/>
</dbReference>